<dbReference type="AlphaFoldDB" id="A0A9D1GJ82"/>
<reference evidence="1" key="1">
    <citation type="submission" date="2020-10" db="EMBL/GenBank/DDBJ databases">
        <authorList>
            <person name="Gilroy R."/>
        </authorList>
    </citation>
    <scope>NUCLEOTIDE SEQUENCE</scope>
    <source>
        <strain evidence="1">CHK123-3438</strain>
    </source>
</reference>
<evidence type="ECO:0008006" key="3">
    <source>
        <dbReference type="Google" id="ProtNLM"/>
    </source>
</evidence>
<reference evidence="1" key="2">
    <citation type="journal article" date="2021" name="PeerJ">
        <title>Extensive microbial diversity within the chicken gut microbiome revealed by metagenomics and culture.</title>
        <authorList>
            <person name="Gilroy R."/>
            <person name="Ravi A."/>
            <person name="Getino M."/>
            <person name="Pursley I."/>
            <person name="Horton D.L."/>
            <person name="Alikhan N.F."/>
            <person name="Baker D."/>
            <person name="Gharbi K."/>
            <person name="Hall N."/>
            <person name="Watson M."/>
            <person name="Adriaenssens E.M."/>
            <person name="Foster-Nyarko E."/>
            <person name="Jarju S."/>
            <person name="Secka A."/>
            <person name="Antonio M."/>
            <person name="Oren A."/>
            <person name="Chaudhuri R.R."/>
            <person name="La Ragione R."/>
            <person name="Hildebrand F."/>
            <person name="Pallen M.J."/>
        </authorList>
    </citation>
    <scope>NUCLEOTIDE SEQUENCE</scope>
    <source>
        <strain evidence="1">CHK123-3438</strain>
    </source>
</reference>
<gene>
    <name evidence="1" type="ORF">IAB60_08605</name>
</gene>
<name>A0A9D1GJ82_9FIRM</name>
<dbReference type="Proteomes" id="UP000886860">
    <property type="component" value="Unassembled WGS sequence"/>
</dbReference>
<proteinExistence type="predicted"/>
<dbReference type="EMBL" id="DVKS01000150">
    <property type="protein sequence ID" value="HIT42137.1"/>
    <property type="molecule type" value="Genomic_DNA"/>
</dbReference>
<accession>A0A9D1GJ82</accession>
<evidence type="ECO:0000313" key="2">
    <source>
        <dbReference type="Proteomes" id="UP000886860"/>
    </source>
</evidence>
<evidence type="ECO:0000313" key="1">
    <source>
        <dbReference type="EMBL" id="HIT42137.1"/>
    </source>
</evidence>
<organism evidence="1 2">
    <name type="scientific">Candidatus Caccovicinus merdipullorum</name>
    <dbReference type="NCBI Taxonomy" id="2840724"/>
    <lineage>
        <taxon>Bacteria</taxon>
        <taxon>Bacillati</taxon>
        <taxon>Bacillota</taxon>
        <taxon>Clostridia</taxon>
        <taxon>Eubacteriales</taxon>
        <taxon>Candidatus Caccovicinus</taxon>
    </lineage>
</organism>
<comment type="caution">
    <text evidence="1">The sequence shown here is derived from an EMBL/GenBank/DDBJ whole genome shotgun (WGS) entry which is preliminary data.</text>
</comment>
<protein>
    <recommendedName>
        <fullName evidence="3">YolD-like protein</fullName>
    </recommendedName>
</protein>
<sequence length="136" mass="15342">MQKADGYEDIIHLPHHVSERRPHMPLAERAAQFLPFAALSGYDDVIRETARYTGKKIQLDESAKAVLDQKLGILSQQITEHPQICVTYFLPDEKKEGGSYVTAEGIVQKIDGFSGTIFLEDGRKIPVGDILDFFYF</sequence>